<keyword evidence="1" id="KW-0472">Membrane</keyword>
<evidence type="ECO:0000256" key="1">
    <source>
        <dbReference type="SAM" id="Phobius"/>
    </source>
</evidence>
<accession>A0A2W7HU57</accession>
<evidence type="ECO:0000313" key="2">
    <source>
        <dbReference type="EMBL" id="PZW37007.1"/>
    </source>
</evidence>
<comment type="caution">
    <text evidence="2">The sequence shown here is derived from an EMBL/GenBank/DDBJ whole genome shotgun (WGS) entry which is preliminary data.</text>
</comment>
<organism evidence="2 3">
    <name type="scientific">Mesonia algae</name>
    <dbReference type="NCBI Taxonomy" id="213248"/>
    <lineage>
        <taxon>Bacteria</taxon>
        <taxon>Pseudomonadati</taxon>
        <taxon>Bacteroidota</taxon>
        <taxon>Flavobacteriia</taxon>
        <taxon>Flavobacteriales</taxon>
        <taxon>Flavobacteriaceae</taxon>
        <taxon>Mesonia</taxon>
    </lineage>
</organism>
<feature type="transmembrane region" description="Helical" evidence="1">
    <location>
        <begin position="12"/>
        <end position="34"/>
    </location>
</feature>
<protein>
    <submittedName>
        <fullName evidence="2">Uncharacterized protein</fullName>
    </submittedName>
</protein>
<evidence type="ECO:0000313" key="3">
    <source>
        <dbReference type="Proteomes" id="UP000249542"/>
    </source>
</evidence>
<dbReference type="AlphaFoldDB" id="A0A2W7HU57"/>
<keyword evidence="1" id="KW-1133">Transmembrane helix</keyword>
<dbReference type="RefSeq" id="WP_111542147.1">
    <property type="nucleotide sequence ID" value="NZ_QKYV01000022.1"/>
</dbReference>
<keyword evidence="1" id="KW-0812">Transmembrane</keyword>
<reference evidence="2 3" key="1">
    <citation type="submission" date="2018-06" db="EMBL/GenBank/DDBJ databases">
        <title>Genomic Encyclopedia of Archaeal and Bacterial Type Strains, Phase II (KMG-II): from individual species to whole genera.</title>
        <authorList>
            <person name="Goeker M."/>
        </authorList>
    </citation>
    <scope>NUCLEOTIDE SEQUENCE [LARGE SCALE GENOMIC DNA]</scope>
    <source>
        <strain evidence="2 3">DSM 15361</strain>
    </source>
</reference>
<gene>
    <name evidence="2" type="ORF">LX95_02899</name>
</gene>
<sequence>MKNLLYPNKGVLILFSIVSLLTLILIVWDLSFTWEFVFGVNFYIILLLIIISILAIISILIDKYKGFKTKKYFIISLIQLLIIWSIAEPVREFQIESSKKKGFKLIKLIESYKKRNNTYPKSLDELENIIAPKITNIGTTYNYKLENNEEYQIGFKSYYGYYFNYDKKNNDWFSKD</sequence>
<proteinExistence type="predicted"/>
<dbReference type="Proteomes" id="UP000249542">
    <property type="component" value="Unassembled WGS sequence"/>
</dbReference>
<keyword evidence="3" id="KW-1185">Reference proteome</keyword>
<feature type="transmembrane region" description="Helical" evidence="1">
    <location>
        <begin position="40"/>
        <end position="60"/>
    </location>
</feature>
<dbReference type="EMBL" id="QKYV01000022">
    <property type="protein sequence ID" value="PZW37007.1"/>
    <property type="molecule type" value="Genomic_DNA"/>
</dbReference>
<name>A0A2W7HU57_9FLAO</name>